<sequence>MTAGQKEPTRIPNPHASRENSKWRCCGVKPTCQTHAHTTGTFRNSPTKSPTSGNCCLHFHSRRPLLLSRRGGGGGGGMGAEYPTFSDVSGASDLLFLADSTPASPPPLAALRYLLACLTSLPSEFHAPARASDELSCYSGSSSSSSYSGASARSCVSDSARRGRPVDPLRVLSVVASLRLINPKRATAIARTDGSGRWLQVLAEATSTLFHRGEEKKRKGVWIEIDSFHDDDDDQSERSSAVASEGSTVTAAASAGSTATSGRCRRPPRRSGDDGGEKALRRADVIMQWFSRPGAGPATENDIRAAVGDNSGTGKAIRW</sequence>
<organism evidence="2 3">
    <name type="scientific">Digitaria exilis</name>
    <dbReference type="NCBI Taxonomy" id="1010633"/>
    <lineage>
        <taxon>Eukaryota</taxon>
        <taxon>Viridiplantae</taxon>
        <taxon>Streptophyta</taxon>
        <taxon>Embryophyta</taxon>
        <taxon>Tracheophyta</taxon>
        <taxon>Spermatophyta</taxon>
        <taxon>Magnoliopsida</taxon>
        <taxon>Liliopsida</taxon>
        <taxon>Poales</taxon>
        <taxon>Poaceae</taxon>
        <taxon>PACMAD clade</taxon>
        <taxon>Panicoideae</taxon>
        <taxon>Panicodae</taxon>
        <taxon>Paniceae</taxon>
        <taxon>Anthephorinae</taxon>
        <taxon>Digitaria</taxon>
    </lineage>
</organism>
<gene>
    <name evidence="2" type="ORF">HU200_052176</name>
</gene>
<dbReference type="EMBL" id="JACEFO010002273">
    <property type="protein sequence ID" value="KAF8668964.1"/>
    <property type="molecule type" value="Genomic_DNA"/>
</dbReference>
<comment type="caution">
    <text evidence="2">The sequence shown here is derived from an EMBL/GenBank/DDBJ whole genome shotgun (WGS) entry which is preliminary data.</text>
</comment>
<evidence type="ECO:0000313" key="3">
    <source>
        <dbReference type="Proteomes" id="UP000636709"/>
    </source>
</evidence>
<dbReference type="PANTHER" id="PTHR34799:SF2">
    <property type="entry name" value="OS07G0656300 PROTEIN"/>
    <property type="match status" value="1"/>
</dbReference>
<dbReference type="AlphaFoldDB" id="A0A835AM42"/>
<dbReference type="Proteomes" id="UP000636709">
    <property type="component" value="Unassembled WGS sequence"/>
</dbReference>
<evidence type="ECO:0000313" key="2">
    <source>
        <dbReference type="EMBL" id="KAF8668964.1"/>
    </source>
</evidence>
<feature type="region of interest" description="Disordered" evidence="1">
    <location>
        <begin position="1"/>
        <end position="21"/>
    </location>
</feature>
<proteinExistence type="predicted"/>
<feature type="region of interest" description="Disordered" evidence="1">
    <location>
        <begin position="292"/>
        <end position="319"/>
    </location>
</feature>
<protein>
    <submittedName>
        <fullName evidence="2">Uncharacterized protein</fullName>
    </submittedName>
</protein>
<keyword evidence="3" id="KW-1185">Reference proteome</keyword>
<reference evidence="2" key="1">
    <citation type="submission" date="2020-07" db="EMBL/GenBank/DDBJ databases">
        <title>Genome sequence and genetic diversity analysis of an under-domesticated orphan crop, white fonio (Digitaria exilis).</title>
        <authorList>
            <person name="Bennetzen J.L."/>
            <person name="Chen S."/>
            <person name="Ma X."/>
            <person name="Wang X."/>
            <person name="Yssel A.E.J."/>
            <person name="Chaluvadi S.R."/>
            <person name="Johnson M."/>
            <person name="Gangashetty P."/>
            <person name="Hamidou F."/>
            <person name="Sanogo M.D."/>
            <person name="Zwaenepoel A."/>
            <person name="Wallace J."/>
            <person name="Van De Peer Y."/>
            <person name="Van Deynze A."/>
        </authorList>
    </citation>
    <scope>NUCLEOTIDE SEQUENCE</scope>
    <source>
        <tissue evidence="2">Leaves</tissue>
    </source>
</reference>
<accession>A0A835AM42</accession>
<feature type="compositionally biased region" description="Low complexity" evidence="1">
    <location>
        <begin position="239"/>
        <end position="262"/>
    </location>
</feature>
<dbReference type="PANTHER" id="PTHR34799">
    <property type="entry name" value="OS07G0656300 PROTEIN"/>
    <property type="match status" value="1"/>
</dbReference>
<evidence type="ECO:0000256" key="1">
    <source>
        <dbReference type="SAM" id="MobiDB-lite"/>
    </source>
</evidence>
<name>A0A835AM42_9POAL</name>
<dbReference type="OrthoDB" id="515857at2759"/>
<feature type="region of interest" description="Disordered" evidence="1">
    <location>
        <begin position="229"/>
        <end position="278"/>
    </location>
</feature>